<keyword evidence="1" id="KW-0812">Transmembrane</keyword>
<reference evidence="3" key="1">
    <citation type="journal article" date="2019" name="Int. J. Syst. Evol. Microbiol.">
        <title>The Global Catalogue of Microorganisms (GCM) 10K type strain sequencing project: providing services to taxonomists for standard genome sequencing and annotation.</title>
        <authorList>
            <consortium name="The Broad Institute Genomics Platform"/>
            <consortium name="The Broad Institute Genome Sequencing Center for Infectious Disease"/>
            <person name="Wu L."/>
            <person name="Ma J."/>
        </authorList>
    </citation>
    <scope>NUCLEOTIDE SEQUENCE [LARGE SCALE GENOMIC DNA]</scope>
    <source>
        <strain evidence="3">CCUG 64793</strain>
    </source>
</reference>
<gene>
    <name evidence="2" type="ORF">ACFQ3Q_10895</name>
</gene>
<comment type="caution">
    <text evidence="2">The sequence shown here is derived from an EMBL/GenBank/DDBJ whole genome shotgun (WGS) entry which is preliminary data.</text>
</comment>
<organism evidence="2 3">
    <name type="scientific">Salegentibacter chungangensis</name>
    <dbReference type="NCBI Taxonomy" id="1335724"/>
    <lineage>
        <taxon>Bacteria</taxon>
        <taxon>Pseudomonadati</taxon>
        <taxon>Bacteroidota</taxon>
        <taxon>Flavobacteriia</taxon>
        <taxon>Flavobacteriales</taxon>
        <taxon>Flavobacteriaceae</taxon>
        <taxon>Salegentibacter</taxon>
    </lineage>
</organism>
<keyword evidence="1" id="KW-0472">Membrane</keyword>
<dbReference type="RefSeq" id="WP_380745733.1">
    <property type="nucleotide sequence ID" value="NZ_JBHTLI010000002.1"/>
</dbReference>
<evidence type="ECO:0000256" key="1">
    <source>
        <dbReference type="SAM" id="Phobius"/>
    </source>
</evidence>
<accession>A0ABW3NUP3</accession>
<sequence>MSSKATLEVCLGSIQIFNGLSGLLGGYMLITDPTGDSLYMNLNWLKGTPFPNFLIPGILLFLFIGVSNIYGSWFTFKKSVKLAHLGLFSGIILMIWILSQLAMIGYKGFLQPLYFVSGLLQTIAGVILLKWNRL</sequence>
<evidence type="ECO:0000313" key="3">
    <source>
        <dbReference type="Proteomes" id="UP001597131"/>
    </source>
</evidence>
<feature type="transmembrane region" description="Helical" evidence="1">
    <location>
        <begin position="50"/>
        <end position="70"/>
    </location>
</feature>
<feature type="transmembrane region" description="Helical" evidence="1">
    <location>
        <begin position="82"/>
        <end position="106"/>
    </location>
</feature>
<feature type="transmembrane region" description="Helical" evidence="1">
    <location>
        <begin position="112"/>
        <end position="131"/>
    </location>
</feature>
<name>A0ABW3NUP3_9FLAO</name>
<keyword evidence="1" id="KW-1133">Transmembrane helix</keyword>
<keyword evidence="3" id="KW-1185">Reference proteome</keyword>
<feature type="transmembrane region" description="Helical" evidence="1">
    <location>
        <begin position="7"/>
        <end position="30"/>
    </location>
</feature>
<dbReference type="Proteomes" id="UP001597131">
    <property type="component" value="Unassembled WGS sequence"/>
</dbReference>
<evidence type="ECO:0000313" key="2">
    <source>
        <dbReference type="EMBL" id="MFD1096257.1"/>
    </source>
</evidence>
<protein>
    <submittedName>
        <fullName evidence="2">Uncharacterized protein</fullName>
    </submittedName>
</protein>
<proteinExistence type="predicted"/>
<dbReference type="EMBL" id="JBHTLI010000002">
    <property type="protein sequence ID" value="MFD1096257.1"/>
    <property type="molecule type" value="Genomic_DNA"/>
</dbReference>